<dbReference type="InterPro" id="IPR009000">
    <property type="entry name" value="Transl_B-barrel_sf"/>
</dbReference>
<dbReference type="SUPFAM" id="SSF50447">
    <property type="entry name" value="Translation proteins"/>
    <property type="match status" value="1"/>
</dbReference>
<proteinExistence type="inferred from homology"/>
<accession>A0A9J2PDZ9</accession>
<protein>
    <recommendedName>
        <fullName evidence="4">Large ribosomal subunit protein eL33</fullName>
    </recommendedName>
    <alternativeName>
        <fullName evidence="5">60S ribosomal protein L35a</fullName>
    </alternativeName>
</protein>
<keyword evidence="3" id="KW-0687">Ribonucleoprotein</keyword>
<dbReference type="PROSITE" id="PS01105">
    <property type="entry name" value="RIBOSOMAL_L35AE"/>
    <property type="match status" value="1"/>
</dbReference>
<evidence type="ECO:0000313" key="6">
    <source>
        <dbReference type="Proteomes" id="UP000036681"/>
    </source>
</evidence>
<sequence>MCDDRKALNGYRCKGDRLSPSALLVVADYNSLLRDFFLHYSAPPKMDALVSKSGYPVEQVEMANVEVERQQGPKPAGRMYVKGVFAGFKRAQRNQREHTALIKLEGVHNKEAAQWYVGKKALYVYKAHNKKKIPGKAPSRVRVIWGKITRIHGNGGTVRAKFHHNLPPKAMGNRIRVMLYPSNI</sequence>
<reference evidence="7" key="1">
    <citation type="submission" date="2023-03" db="UniProtKB">
        <authorList>
            <consortium name="WormBaseParasite"/>
        </authorList>
    </citation>
    <scope>IDENTIFICATION</scope>
</reference>
<comment type="similarity">
    <text evidence="1">Belongs to the eukaryotic ribosomal protein eL33 family.</text>
</comment>
<evidence type="ECO:0000256" key="5">
    <source>
        <dbReference type="ARBA" id="ARBA00035530"/>
    </source>
</evidence>
<dbReference type="GO" id="GO:1990904">
    <property type="term" value="C:ribonucleoprotein complex"/>
    <property type="evidence" value="ECO:0007669"/>
    <property type="project" value="UniProtKB-KW"/>
</dbReference>
<keyword evidence="2" id="KW-0689">Ribosomal protein</keyword>
<evidence type="ECO:0000256" key="4">
    <source>
        <dbReference type="ARBA" id="ARBA00035228"/>
    </source>
</evidence>
<evidence type="ECO:0000256" key="2">
    <source>
        <dbReference type="ARBA" id="ARBA00022980"/>
    </source>
</evidence>
<dbReference type="GO" id="GO:0003735">
    <property type="term" value="F:structural constituent of ribosome"/>
    <property type="evidence" value="ECO:0007669"/>
    <property type="project" value="InterPro"/>
</dbReference>
<evidence type="ECO:0000313" key="7">
    <source>
        <dbReference type="WBParaSite" id="ALUE_0000814701-mRNA-1"/>
    </source>
</evidence>
<dbReference type="WBParaSite" id="ALUE_0000814701-mRNA-1">
    <property type="protein sequence ID" value="ALUE_0000814701-mRNA-1"/>
    <property type="gene ID" value="ALUE_0000814701"/>
</dbReference>
<dbReference type="Proteomes" id="UP000036681">
    <property type="component" value="Unplaced"/>
</dbReference>
<evidence type="ECO:0000256" key="3">
    <source>
        <dbReference type="ARBA" id="ARBA00023274"/>
    </source>
</evidence>
<dbReference type="HAMAP" id="MF_00573">
    <property type="entry name" value="Ribosomal_eL33"/>
    <property type="match status" value="1"/>
</dbReference>
<name>A0A9J2PDZ9_ASCLU</name>
<dbReference type="AlphaFoldDB" id="A0A9J2PDZ9"/>
<dbReference type="InterPro" id="IPR018266">
    <property type="entry name" value="Ribosomal_eL33_CS"/>
</dbReference>
<keyword evidence="6" id="KW-1185">Reference proteome</keyword>
<organism evidence="6 7">
    <name type="scientific">Ascaris lumbricoides</name>
    <name type="common">Giant roundworm</name>
    <dbReference type="NCBI Taxonomy" id="6252"/>
    <lineage>
        <taxon>Eukaryota</taxon>
        <taxon>Metazoa</taxon>
        <taxon>Ecdysozoa</taxon>
        <taxon>Nematoda</taxon>
        <taxon>Chromadorea</taxon>
        <taxon>Rhabditida</taxon>
        <taxon>Spirurina</taxon>
        <taxon>Ascaridomorpha</taxon>
        <taxon>Ascaridoidea</taxon>
        <taxon>Ascarididae</taxon>
        <taxon>Ascaris</taxon>
    </lineage>
</organism>
<dbReference type="GO" id="GO:0005840">
    <property type="term" value="C:ribosome"/>
    <property type="evidence" value="ECO:0007669"/>
    <property type="project" value="UniProtKB-KW"/>
</dbReference>
<dbReference type="InterPro" id="IPR038661">
    <property type="entry name" value="Ribosomal_eL33_sf"/>
</dbReference>
<dbReference type="Pfam" id="PF01247">
    <property type="entry name" value="Ribosomal_L35Ae"/>
    <property type="match status" value="1"/>
</dbReference>
<dbReference type="Gene3D" id="2.40.10.190">
    <property type="entry name" value="translation elongation factor selb, chain A, domain 4"/>
    <property type="match status" value="1"/>
</dbReference>
<evidence type="ECO:0000256" key="1">
    <source>
        <dbReference type="ARBA" id="ARBA00009269"/>
    </source>
</evidence>
<dbReference type="FunFam" id="2.40.10.190:FF:000001">
    <property type="entry name" value="60S ribosomal protein L35a"/>
    <property type="match status" value="1"/>
</dbReference>
<dbReference type="PANTHER" id="PTHR10902">
    <property type="entry name" value="60S RIBOSOMAL PROTEIN L35A"/>
    <property type="match status" value="1"/>
</dbReference>
<dbReference type="InterPro" id="IPR001780">
    <property type="entry name" value="Ribosomal_eL33"/>
</dbReference>
<dbReference type="GO" id="GO:0006412">
    <property type="term" value="P:translation"/>
    <property type="evidence" value="ECO:0007669"/>
    <property type="project" value="InterPro"/>
</dbReference>